<reference evidence="2" key="1">
    <citation type="submission" date="2020-05" db="EMBL/GenBank/DDBJ databases">
        <title>Mycena genomes resolve the evolution of fungal bioluminescence.</title>
        <authorList>
            <person name="Tsai I.J."/>
        </authorList>
    </citation>
    <scope>NUCLEOTIDE SEQUENCE</scope>
    <source>
        <strain evidence="2">110903Hualien_Pintung</strain>
    </source>
</reference>
<dbReference type="AlphaFoldDB" id="A0A8H6TL80"/>
<feature type="region of interest" description="Disordered" evidence="1">
    <location>
        <begin position="39"/>
        <end position="60"/>
    </location>
</feature>
<keyword evidence="3" id="KW-1185">Reference proteome</keyword>
<feature type="compositionally biased region" description="Gly residues" evidence="1">
    <location>
        <begin position="39"/>
        <end position="59"/>
    </location>
</feature>
<evidence type="ECO:0000313" key="3">
    <source>
        <dbReference type="Proteomes" id="UP000613580"/>
    </source>
</evidence>
<sequence>MSTDSSTHLPFSVALAQSYPASAEAGQLTAHHLTMAVHGGIGGGGGAANEQGGARGTGQGPSIQVFTQSMVLGQQQTLADEALSVNINCPPPSKYFEGRKEILDQLNQCFEANSLNEQIVVLLHGLVPLKDL</sequence>
<organism evidence="2 3">
    <name type="scientific">Mycena chlorophos</name>
    <name type="common">Agaric fungus</name>
    <name type="synonym">Agaricus chlorophos</name>
    <dbReference type="NCBI Taxonomy" id="658473"/>
    <lineage>
        <taxon>Eukaryota</taxon>
        <taxon>Fungi</taxon>
        <taxon>Dikarya</taxon>
        <taxon>Basidiomycota</taxon>
        <taxon>Agaricomycotina</taxon>
        <taxon>Agaricomycetes</taxon>
        <taxon>Agaricomycetidae</taxon>
        <taxon>Agaricales</taxon>
        <taxon>Marasmiineae</taxon>
        <taxon>Mycenaceae</taxon>
        <taxon>Mycena</taxon>
    </lineage>
</organism>
<evidence type="ECO:0000313" key="2">
    <source>
        <dbReference type="EMBL" id="KAF7319620.1"/>
    </source>
</evidence>
<gene>
    <name evidence="2" type="ORF">HMN09_00302400</name>
</gene>
<dbReference type="EMBL" id="JACAZE010000003">
    <property type="protein sequence ID" value="KAF7319620.1"/>
    <property type="molecule type" value="Genomic_DNA"/>
</dbReference>
<comment type="caution">
    <text evidence="2">The sequence shown here is derived from an EMBL/GenBank/DDBJ whole genome shotgun (WGS) entry which is preliminary data.</text>
</comment>
<protein>
    <submittedName>
        <fullName evidence="2">Uncharacterized protein</fullName>
    </submittedName>
</protein>
<name>A0A8H6TL80_MYCCL</name>
<dbReference type="Proteomes" id="UP000613580">
    <property type="component" value="Unassembled WGS sequence"/>
</dbReference>
<accession>A0A8H6TL80</accession>
<evidence type="ECO:0000256" key="1">
    <source>
        <dbReference type="SAM" id="MobiDB-lite"/>
    </source>
</evidence>
<proteinExistence type="predicted"/>